<evidence type="ECO:0000313" key="2">
    <source>
        <dbReference type="Proteomes" id="UP000605990"/>
    </source>
</evidence>
<proteinExistence type="predicted"/>
<dbReference type="EMBL" id="JACRUN010000004">
    <property type="protein sequence ID" value="MBC5835002.1"/>
    <property type="molecule type" value="Genomic_DNA"/>
</dbReference>
<dbReference type="Gene3D" id="1.20.1440.60">
    <property type="entry name" value="23S rRNA-intervening sequence"/>
    <property type="match status" value="1"/>
</dbReference>
<dbReference type="InterPro" id="IPR012657">
    <property type="entry name" value="23S_rRNA-intervening_sequence"/>
</dbReference>
<dbReference type="CDD" id="cd16377">
    <property type="entry name" value="23S_rRNA_IVP_like"/>
    <property type="match status" value="1"/>
</dbReference>
<accession>A0ABR7IZD0</accession>
<dbReference type="PANTHER" id="PTHR38471:SF2">
    <property type="entry name" value="FOUR HELIX BUNDLE PROTEIN"/>
    <property type="match status" value="1"/>
</dbReference>
<evidence type="ECO:0000313" key="1">
    <source>
        <dbReference type="EMBL" id="MBC5835002.1"/>
    </source>
</evidence>
<dbReference type="Pfam" id="PF05635">
    <property type="entry name" value="23S_rRNA_IVP"/>
    <property type="match status" value="1"/>
</dbReference>
<sequence length="121" mass="14145">MKTYSFENLLVWQKSRILTKEIYKITSTFPKEELFGMTSQMRRCSISIPSNLAECSSRRTNKDKARFTEIAFGSGLELLNQLIIALDLDYIKENQYLEIRTKLQEVTFLLDALQKAQLKQE</sequence>
<dbReference type="InterPro" id="IPR036583">
    <property type="entry name" value="23S_rRNA_IVS_sf"/>
</dbReference>
<reference evidence="1 2" key="1">
    <citation type="submission" date="2020-08" db="EMBL/GenBank/DDBJ databases">
        <title>Description of novel Flavobacterium F-408 isolate.</title>
        <authorList>
            <person name="Saticioglu I.B."/>
            <person name="Duman M."/>
            <person name="Altun S."/>
        </authorList>
    </citation>
    <scope>NUCLEOTIDE SEQUENCE [LARGE SCALE GENOMIC DNA]</scope>
    <source>
        <strain evidence="1 2">F-408</strain>
    </source>
</reference>
<name>A0ABR7IZD0_9FLAO</name>
<organism evidence="1 2">
    <name type="scientific">Flavobacterium bernardetii</name>
    <dbReference type="NCBI Taxonomy" id="2813823"/>
    <lineage>
        <taxon>Bacteria</taxon>
        <taxon>Pseudomonadati</taxon>
        <taxon>Bacteroidota</taxon>
        <taxon>Flavobacteriia</taxon>
        <taxon>Flavobacteriales</taxon>
        <taxon>Flavobacteriaceae</taxon>
        <taxon>Flavobacterium</taxon>
    </lineage>
</organism>
<dbReference type="SUPFAM" id="SSF158446">
    <property type="entry name" value="IVS-encoded protein-like"/>
    <property type="match status" value="1"/>
</dbReference>
<dbReference type="RefSeq" id="WP_166128076.1">
    <property type="nucleotide sequence ID" value="NZ_JAANOQ010000005.1"/>
</dbReference>
<protein>
    <submittedName>
        <fullName evidence="1">Four helix bundle protein</fullName>
    </submittedName>
</protein>
<dbReference type="Proteomes" id="UP000605990">
    <property type="component" value="Unassembled WGS sequence"/>
</dbReference>
<dbReference type="PANTHER" id="PTHR38471">
    <property type="entry name" value="FOUR HELIX BUNDLE PROTEIN"/>
    <property type="match status" value="1"/>
</dbReference>
<dbReference type="NCBIfam" id="TIGR02436">
    <property type="entry name" value="four helix bundle protein"/>
    <property type="match status" value="1"/>
</dbReference>
<keyword evidence="2" id="KW-1185">Reference proteome</keyword>
<comment type="caution">
    <text evidence="1">The sequence shown here is derived from an EMBL/GenBank/DDBJ whole genome shotgun (WGS) entry which is preliminary data.</text>
</comment>
<gene>
    <name evidence="1" type="ORF">H8R27_08890</name>
</gene>